<evidence type="ECO:0000313" key="2">
    <source>
        <dbReference type="EMBL" id="EJK71240.1"/>
    </source>
</evidence>
<dbReference type="EMBL" id="AGNL01007478">
    <property type="protein sequence ID" value="EJK71240.1"/>
    <property type="molecule type" value="Genomic_DNA"/>
</dbReference>
<proteinExistence type="predicted"/>
<protein>
    <submittedName>
        <fullName evidence="2">Uncharacterized protein</fullName>
    </submittedName>
</protein>
<comment type="caution">
    <text evidence="2">The sequence shown here is derived from an EMBL/GenBank/DDBJ whole genome shotgun (WGS) entry which is preliminary data.</text>
</comment>
<reference evidence="2 3" key="1">
    <citation type="journal article" date="2012" name="Genome Biol.">
        <title>Genome and low-iron response of an oceanic diatom adapted to chronic iron limitation.</title>
        <authorList>
            <person name="Lommer M."/>
            <person name="Specht M."/>
            <person name="Roy A.S."/>
            <person name="Kraemer L."/>
            <person name="Andreson R."/>
            <person name="Gutowska M.A."/>
            <person name="Wolf J."/>
            <person name="Bergner S.V."/>
            <person name="Schilhabel M.B."/>
            <person name="Klostermeier U.C."/>
            <person name="Beiko R.G."/>
            <person name="Rosenstiel P."/>
            <person name="Hippler M."/>
            <person name="Laroche J."/>
        </authorList>
    </citation>
    <scope>NUCLEOTIDE SEQUENCE [LARGE SCALE GENOMIC DNA]</scope>
    <source>
        <strain evidence="2 3">CCMP1005</strain>
    </source>
</reference>
<sequence>MQPRAISGQPSPHSGQYGQKGGRIPHHHQQFLRAVGRGDGRNNRQRGPQTEQDTRMHYLRSTKREAAYAANTNHSLIVKLTDGLGLVAEAMLSLDLLPNLPTEEEDVPSPSSDNVSLSSSTIALHAYSCGSHPITVRFTRDAGVDGSTILHHGNVRGAVGVTPVGGAGRTDGRSPGVIKGRTQDTAGAAAAVVAMEDLLPGEHVARQRWIVQRTGRTALSSTIKPSEAC</sequence>
<accession>K0T0M0</accession>
<feature type="compositionally biased region" description="Polar residues" evidence="1">
    <location>
        <begin position="8"/>
        <end position="17"/>
    </location>
</feature>
<feature type="region of interest" description="Disordered" evidence="1">
    <location>
        <begin position="1"/>
        <end position="55"/>
    </location>
</feature>
<dbReference type="AlphaFoldDB" id="K0T0M0"/>
<evidence type="ECO:0000256" key="1">
    <source>
        <dbReference type="SAM" id="MobiDB-lite"/>
    </source>
</evidence>
<gene>
    <name evidence="2" type="ORF">THAOC_07345</name>
</gene>
<keyword evidence="3" id="KW-1185">Reference proteome</keyword>
<name>K0T0M0_THAOC</name>
<organism evidence="2 3">
    <name type="scientific">Thalassiosira oceanica</name>
    <name type="common">Marine diatom</name>
    <dbReference type="NCBI Taxonomy" id="159749"/>
    <lineage>
        <taxon>Eukaryota</taxon>
        <taxon>Sar</taxon>
        <taxon>Stramenopiles</taxon>
        <taxon>Ochrophyta</taxon>
        <taxon>Bacillariophyta</taxon>
        <taxon>Coscinodiscophyceae</taxon>
        <taxon>Thalassiosirophycidae</taxon>
        <taxon>Thalassiosirales</taxon>
        <taxon>Thalassiosiraceae</taxon>
        <taxon>Thalassiosira</taxon>
    </lineage>
</organism>
<evidence type="ECO:0000313" key="3">
    <source>
        <dbReference type="Proteomes" id="UP000266841"/>
    </source>
</evidence>
<dbReference type="Proteomes" id="UP000266841">
    <property type="component" value="Unassembled WGS sequence"/>
</dbReference>